<evidence type="ECO:0000256" key="3">
    <source>
        <dbReference type="ARBA" id="ARBA00022679"/>
    </source>
</evidence>
<dbReference type="Pfam" id="PF06144">
    <property type="entry name" value="DNA_pol3_delta"/>
    <property type="match status" value="1"/>
</dbReference>
<keyword evidence="5" id="KW-0235">DNA replication</keyword>
<proteinExistence type="inferred from homology"/>
<dbReference type="GO" id="GO:0003887">
    <property type="term" value="F:DNA-directed DNA polymerase activity"/>
    <property type="evidence" value="ECO:0007669"/>
    <property type="project" value="UniProtKB-UniRule"/>
</dbReference>
<feature type="domain" description="DNA polymerase III delta N-terminal" evidence="10">
    <location>
        <begin position="20"/>
        <end position="136"/>
    </location>
</feature>
<reference evidence="11" key="2">
    <citation type="submission" date="2005-12" db="EMBL/GenBank/DDBJ databases">
        <authorList>
            <person name="Sabehi G."/>
            <person name="Beja O."/>
        </authorList>
    </citation>
    <scope>NUCLEOTIDE SEQUENCE</scope>
</reference>
<keyword evidence="4" id="KW-0548">Nucleotidyltransferase</keyword>
<reference evidence="11" key="1">
    <citation type="journal article" date="2004" name="Environ. Microbiol.">
        <title>Different SAR86 subgroups harbour divergent proteorhodopsins.</title>
        <authorList>
            <person name="Sabehi G."/>
            <person name="Beja O."/>
            <person name="Suzuki M.T."/>
            <person name="Preston C.M."/>
            <person name="DeLong E.F."/>
        </authorList>
    </citation>
    <scope>NUCLEOTIDE SEQUENCE</scope>
</reference>
<dbReference type="AlphaFoldDB" id="Q6Q937"/>
<dbReference type="NCBIfam" id="TIGR01128">
    <property type="entry name" value="holA"/>
    <property type="match status" value="1"/>
</dbReference>
<accession>Q6Q937</accession>
<dbReference type="EC" id="2.7.7.7" evidence="1 9"/>
<evidence type="ECO:0000256" key="9">
    <source>
        <dbReference type="NCBIfam" id="TIGR01128"/>
    </source>
</evidence>
<dbReference type="SUPFAM" id="SSF48019">
    <property type="entry name" value="post-AAA+ oligomerization domain-like"/>
    <property type="match status" value="1"/>
</dbReference>
<evidence type="ECO:0000256" key="8">
    <source>
        <dbReference type="ARBA" id="ARBA00049244"/>
    </source>
</evidence>
<dbReference type="GO" id="GO:0009360">
    <property type="term" value="C:DNA polymerase III complex"/>
    <property type="evidence" value="ECO:0007669"/>
    <property type="project" value="UniProtKB-UniRule"/>
</dbReference>
<evidence type="ECO:0000259" key="10">
    <source>
        <dbReference type="Pfam" id="PF06144"/>
    </source>
</evidence>
<protein>
    <recommendedName>
        <fullName evidence="2 9">DNA polymerase III subunit delta</fullName>
        <ecNumber evidence="1 9">2.7.7.7</ecNumber>
    </recommendedName>
</protein>
<dbReference type="PANTHER" id="PTHR34388">
    <property type="entry name" value="DNA POLYMERASE III SUBUNIT DELTA"/>
    <property type="match status" value="1"/>
</dbReference>
<evidence type="ECO:0000256" key="4">
    <source>
        <dbReference type="ARBA" id="ARBA00022695"/>
    </source>
</evidence>
<keyword evidence="6" id="KW-0239">DNA-directed DNA polymerase</keyword>
<comment type="catalytic activity">
    <reaction evidence="8">
        <text>DNA(n) + a 2'-deoxyribonucleoside 5'-triphosphate = DNA(n+1) + diphosphate</text>
        <dbReference type="Rhea" id="RHEA:22508"/>
        <dbReference type="Rhea" id="RHEA-COMP:17339"/>
        <dbReference type="Rhea" id="RHEA-COMP:17340"/>
        <dbReference type="ChEBI" id="CHEBI:33019"/>
        <dbReference type="ChEBI" id="CHEBI:61560"/>
        <dbReference type="ChEBI" id="CHEBI:173112"/>
        <dbReference type="EC" id="2.7.7.7"/>
    </reaction>
</comment>
<evidence type="ECO:0000256" key="2">
    <source>
        <dbReference type="ARBA" id="ARBA00017703"/>
    </source>
</evidence>
<dbReference type="InterPro" id="IPR008921">
    <property type="entry name" value="DNA_pol3_clamp-load_cplx_C"/>
</dbReference>
<evidence type="ECO:0000256" key="7">
    <source>
        <dbReference type="ARBA" id="ARBA00034754"/>
    </source>
</evidence>
<dbReference type="GO" id="GO:0006261">
    <property type="term" value="P:DNA-templated DNA replication"/>
    <property type="evidence" value="ECO:0007669"/>
    <property type="project" value="TreeGrafter"/>
</dbReference>
<comment type="similarity">
    <text evidence="7">Belongs to the DNA polymerase HolA subunit family.</text>
</comment>
<dbReference type="GO" id="GO:0003677">
    <property type="term" value="F:DNA binding"/>
    <property type="evidence" value="ECO:0007669"/>
    <property type="project" value="InterPro"/>
</dbReference>
<keyword evidence="3" id="KW-0808">Transferase</keyword>
<evidence type="ECO:0000256" key="5">
    <source>
        <dbReference type="ARBA" id="ARBA00022705"/>
    </source>
</evidence>
<gene>
    <name evidence="11" type="ORF">Red20E09_27</name>
</gene>
<evidence type="ECO:0000313" key="11">
    <source>
        <dbReference type="EMBL" id="AAS73056.1"/>
    </source>
</evidence>
<dbReference type="SUPFAM" id="SSF52540">
    <property type="entry name" value="P-loop containing nucleoside triphosphate hydrolases"/>
    <property type="match status" value="1"/>
</dbReference>
<sequence length="325" mass="37369">MICNATSIKKYLDKSPKIFFLYGSEIVLINDSADQINDFFKSKGFSERIILTKENFKDAHKIIMQNAGGSLFASKVIIEIIHNSSGTTLPKDILSIFDSQNFDNVVIIVRSTIKKVNKNSAWVKLIDSKALIIECNKLKTYEEKAWVKDRLDFMNKSVADEYTERLTSMFAGNLVAQNNEINLLKITYSKNTENKKIEYDDAEFMPYELEDKIIELDTKNAIRIIHTIKKNEDHYAQYLVSIVGSIINTSISMFQNKKLSLEDLGIWRSKVPGYKKFITKCNIKKLMPLQKQIYHLDLASKGLAGISKEQFWYELENMVVQLTSN</sequence>
<dbReference type="InterPro" id="IPR005790">
    <property type="entry name" value="DNA_polIII_delta"/>
</dbReference>
<dbReference type="Gene3D" id="1.20.272.10">
    <property type="match status" value="1"/>
</dbReference>
<organism evidence="11">
    <name type="scientific">uncultured marine gamma proteobacterium EBAC20E09</name>
    <dbReference type="NCBI Taxonomy" id="266134"/>
    <lineage>
        <taxon>Bacteria</taxon>
        <taxon>Pseudomonadati</taxon>
        <taxon>Pseudomonadota</taxon>
        <taxon>Gammaproteobacteria</taxon>
        <taxon>SAR86 cluster</taxon>
        <taxon>environmental samples</taxon>
    </lineage>
</organism>
<dbReference type="InterPro" id="IPR010372">
    <property type="entry name" value="DNA_pol3_delta_N"/>
</dbReference>
<dbReference type="PANTHER" id="PTHR34388:SF1">
    <property type="entry name" value="DNA POLYMERASE III SUBUNIT DELTA"/>
    <property type="match status" value="1"/>
</dbReference>
<evidence type="ECO:0000256" key="1">
    <source>
        <dbReference type="ARBA" id="ARBA00012417"/>
    </source>
</evidence>
<dbReference type="InterPro" id="IPR027417">
    <property type="entry name" value="P-loop_NTPase"/>
</dbReference>
<dbReference type="EMBL" id="AY552545">
    <property type="protein sequence ID" value="AAS73056.1"/>
    <property type="molecule type" value="Genomic_DNA"/>
</dbReference>
<dbReference type="Gene3D" id="1.10.8.60">
    <property type="match status" value="1"/>
</dbReference>
<dbReference type="Gene3D" id="3.40.50.300">
    <property type="entry name" value="P-loop containing nucleotide triphosphate hydrolases"/>
    <property type="match status" value="1"/>
</dbReference>
<evidence type="ECO:0000256" key="6">
    <source>
        <dbReference type="ARBA" id="ARBA00022932"/>
    </source>
</evidence>
<name>Q6Q937_9GAMM</name>